<reference evidence="11" key="1">
    <citation type="journal article" date="2019" name="Microbiol. Immunol.">
        <title>Molecular and phenotypic characterization of Leptospira johnsonii sp. nov., Leptospira ellinghausenii sp. nov. and Leptospira ryugenii sp. nov. isolated from soil and water in Japan.</title>
        <authorList>
            <person name="Masuzawa T."/>
            <person name="Saito M."/>
            <person name="Nakao R."/>
            <person name="Nikaido Y."/>
            <person name="Matsumoto M."/>
            <person name="Ogawa M."/>
            <person name="Yokoyama M."/>
            <person name="Hidaka Y."/>
            <person name="Tomita J."/>
            <person name="Sakakibara K."/>
            <person name="Suzuki K."/>
            <person name="Yasuda S."/>
            <person name="Sato H."/>
            <person name="Yamaguchi M."/>
            <person name="Yoshida S.I."/>
            <person name="Koizumi N."/>
            <person name="Kawamura Y."/>
        </authorList>
    </citation>
    <scope>NUCLEOTIDE SEQUENCE [LARGE SCALE GENOMIC DNA]</scope>
    <source>
        <strain evidence="11">E18</strain>
    </source>
</reference>
<proteinExistence type="predicted"/>
<gene>
    <name evidence="10" type="ORF">LPTSP2_18110</name>
</gene>
<feature type="domain" description="Response regulatory" evidence="9">
    <location>
        <begin position="694"/>
        <end position="811"/>
    </location>
</feature>
<keyword evidence="5 10" id="KW-0418">Kinase</keyword>
<evidence type="ECO:0000256" key="4">
    <source>
        <dbReference type="ARBA" id="ARBA00022679"/>
    </source>
</evidence>
<feature type="transmembrane region" description="Helical" evidence="7">
    <location>
        <begin position="236"/>
        <end position="254"/>
    </location>
</feature>
<keyword evidence="7" id="KW-0472">Membrane</keyword>
<evidence type="ECO:0000256" key="2">
    <source>
        <dbReference type="ARBA" id="ARBA00012438"/>
    </source>
</evidence>
<evidence type="ECO:0000313" key="10">
    <source>
        <dbReference type="EMBL" id="GBF42523.1"/>
    </source>
</evidence>
<dbReference type="InterPro" id="IPR001932">
    <property type="entry name" value="PPM-type_phosphatase-like_dom"/>
</dbReference>
<evidence type="ECO:0000256" key="6">
    <source>
        <dbReference type="PROSITE-ProRule" id="PRU00169"/>
    </source>
</evidence>
<sequence>MYSFLLVFLKKYVKLAVLSHKYLHLLLFIWSQFLGSFSPAFATSLSDSVESSGGNPIHLEGDWEFFPRVFLSEVETRDLPFQMLSVPGIWNSVLGSGEGYGTYRLVLQKPSYLANEEVFGIKIMDVATASRVFWNGKQLGSSGVVAKTREKSDPSYQFQLYPLPWKDGPNELLIEISNFHHAKGGMWEPPYIGEWNQLYRECETDLASSLFLAGSVFIIALYHFGLFYFRRTDKGNLLFGFAALLLALRTLFTGERFVFNELAPILSWNVCLRIEYFTFYISPYLFFAFFREFYPDFYPKWMHRLLLFPTLLFISFLVVLPTQIYTELNSYYQIVFLFGILMILQGVFRAAIHKKESGFLFLVGICTVAIAALVDLLNANQIFYSVEAIPIGIFVFILVQSLTLSRRFSLAFSEVETLSKRLMALDKLKDEFLANTSHELKTPLNGIIGIAESMFDGIGGKLNQEQRQNLGMIVSSGKRLSSLVDDILDFSKMKNRDLDLDLKAIDLHQICDFVLVISRPLYVTKNLTVRNNVPIDFPPILGDEARLQQILFNIIGNAIKFTEKGRIEVSCEIVDKMAVISIRDTGIGIPKDKFSDIFRSFEQVDSSTTRKFGGTGLGLAISKRLVELHGGNIWVESIPSEGSVFSFSLPLAREGEIPIEKPPMKKTEMWFGGDNFDFEPIEDTEEEFEGEKLKVIVVDDEPINRQVLKNHLTLIGCDVSEAANGVDAIRLVRDEGPFELMILDIMMPGMSGYDVCAVLRESYSLYQLPILFLTAKNQIADIIAALEAGGNDYLAKPFDKRELISRAKNLITLKKAVEEQNKFIAIQNELGLARKLQYSILPEEAPNVVGIKTEFYYEPMDSIGGDFFDFHAISEIELGVLIADVSGHGIPAALVSAMLKIAFSTQVRLAKEPSQLLNQINATLLGKMKGAFVTASYIYINLETKQMTHARCGHPPLILNRKGENKAKLSMPQGKLIGWIPELDIQEDHIPIQSGDRIVLYTDGITEATNAQKEMIGQENWETMTHRYSGYPLTESKRLLLEKIKEFTGNRTPDDDVTLVILEIE</sequence>
<dbReference type="FunFam" id="3.30.565.10:FF:000010">
    <property type="entry name" value="Sensor histidine kinase RcsC"/>
    <property type="match status" value="1"/>
</dbReference>
<comment type="caution">
    <text evidence="10">The sequence shown here is derived from an EMBL/GenBank/DDBJ whole genome shotgun (WGS) entry which is preliminary data.</text>
</comment>
<dbReference type="CDD" id="cd00082">
    <property type="entry name" value="HisKA"/>
    <property type="match status" value="1"/>
</dbReference>
<protein>
    <recommendedName>
        <fullName evidence="2">histidine kinase</fullName>
        <ecNumber evidence="2">2.7.13.3</ecNumber>
    </recommendedName>
</protein>
<dbReference type="InterPro" id="IPR011006">
    <property type="entry name" value="CheY-like_superfamily"/>
</dbReference>
<comment type="catalytic activity">
    <reaction evidence="1">
        <text>ATP + protein L-histidine = ADP + protein N-phospho-L-histidine.</text>
        <dbReference type="EC" id="2.7.13.3"/>
    </reaction>
</comment>
<feature type="transmembrane region" description="Helical" evidence="7">
    <location>
        <begin position="274"/>
        <end position="294"/>
    </location>
</feature>
<dbReference type="SMART" id="SM00331">
    <property type="entry name" value="PP2C_SIG"/>
    <property type="match status" value="1"/>
</dbReference>
<feature type="transmembrane region" description="Helical" evidence="7">
    <location>
        <begin position="359"/>
        <end position="376"/>
    </location>
</feature>
<evidence type="ECO:0000313" key="11">
    <source>
        <dbReference type="Proteomes" id="UP000245206"/>
    </source>
</evidence>
<dbReference type="InterPro" id="IPR003661">
    <property type="entry name" value="HisK_dim/P_dom"/>
</dbReference>
<dbReference type="Gene3D" id="2.60.120.260">
    <property type="entry name" value="Galactose-binding domain-like"/>
    <property type="match status" value="1"/>
</dbReference>
<dbReference type="InterPro" id="IPR003594">
    <property type="entry name" value="HATPase_dom"/>
</dbReference>
<dbReference type="SUPFAM" id="SSF49785">
    <property type="entry name" value="Galactose-binding domain-like"/>
    <property type="match status" value="1"/>
</dbReference>
<dbReference type="SUPFAM" id="SSF81606">
    <property type="entry name" value="PP2C-like"/>
    <property type="match status" value="1"/>
</dbReference>
<dbReference type="PANTHER" id="PTHR43047">
    <property type="entry name" value="TWO-COMPONENT HISTIDINE PROTEIN KINASE"/>
    <property type="match status" value="1"/>
</dbReference>
<dbReference type="InterPro" id="IPR036097">
    <property type="entry name" value="HisK_dim/P_sf"/>
</dbReference>
<dbReference type="CDD" id="cd16922">
    <property type="entry name" value="HATPase_EvgS-ArcB-TorS-like"/>
    <property type="match status" value="1"/>
</dbReference>
<keyword evidence="7" id="KW-1133">Transmembrane helix</keyword>
<dbReference type="InterPro" id="IPR005467">
    <property type="entry name" value="His_kinase_dom"/>
</dbReference>
<dbReference type="RefSeq" id="WP_108959629.1">
    <property type="nucleotide sequence ID" value="NZ_BFAZ01000009.1"/>
</dbReference>
<dbReference type="PANTHER" id="PTHR43047:SF72">
    <property type="entry name" value="OSMOSENSING HISTIDINE PROTEIN KINASE SLN1"/>
    <property type="match status" value="1"/>
</dbReference>
<dbReference type="Proteomes" id="UP000245206">
    <property type="component" value="Unassembled WGS sequence"/>
</dbReference>
<keyword evidence="7" id="KW-0812">Transmembrane</keyword>
<feature type="transmembrane region" description="Helical" evidence="7">
    <location>
        <begin position="331"/>
        <end position="352"/>
    </location>
</feature>
<feature type="modified residue" description="4-aspartylphosphate" evidence="6">
    <location>
        <position position="744"/>
    </location>
</feature>
<dbReference type="InterPro" id="IPR008979">
    <property type="entry name" value="Galactose-bd-like_sf"/>
</dbReference>
<dbReference type="EMBL" id="BFAZ01000009">
    <property type="protein sequence ID" value="GBF42523.1"/>
    <property type="molecule type" value="Genomic_DNA"/>
</dbReference>
<dbReference type="Gene3D" id="3.30.565.10">
    <property type="entry name" value="Histidine kinase-like ATPase, C-terminal domain"/>
    <property type="match status" value="1"/>
</dbReference>
<dbReference type="EC" id="2.7.13.3" evidence="2"/>
<dbReference type="GO" id="GO:0000155">
    <property type="term" value="F:phosphorelay sensor kinase activity"/>
    <property type="evidence" value="ECO:0007669"/>
    <property type="project" value="InterPro"/>
</dbReference>
<evidence type="ECO:0000259" key="9">
    <source>
        <dbReference type="PROSITE" id="PS50110"/>
    </source>
</evidence>
<feature type="transmembrane region" description="Helical" evidence="7">
    <location>
        <begin position="306"/>
        <end position="325"/>
    </location>
</feature>
<dbReference type="Gene3D" id="3.60.40.10">
    <property type="entry name" value="PPM-type phosphatase domain"/>
    <property type="match status" value="1"/>
</dbReference>
<feature type="transmembrane region" description="Helical" evidence="7">
    <location>
        <begin position="206"/>
        <end position="229"/>
    </location>
</feature>
<dbReference type="CDD" id="cd17574">
    <property type="entry name" value="REC_OmpR"/>
    <property type="match status" value="1"/>
</dbReference>
<keyword evidence="4" id="KW-0808">Transferase</keyword>
<evidence type="ECO:0000259" key="8">
    <source>
        <dbReference type="PROSITE" id="PS50109"/>
    </source>
</evidence>
<dbReference type="Pfam" id="PF07228">
    <property type="entry name" value="SpoIIE"/>
    <property type="match status" value="1"/>
</dbReference>
<dbReference type="InterPro" id="IPR004358">
    <property type="entry name" value="Sig_transdc_His_kin-like_C"/>
</dbReference>
<dbReference type="AlphaFoldDB" id="A0A2P2DD25"/>
<dbReference type="Gene3D" id="1.10.287.130">
    <property type="match status" value="1"/>
</dbReference>
<organism evidence="10 11">
    <name type="scientific">Leptospira ellinghausenii</name>
    <dbReference type="NCBI Taxonomy" id="1917822"/>
    <lineage>
        <taxon>Bacteria</taxon>
        <taxon>Pseudomonadati</taxon>
        <taxon>Spirochaetota</taxon>
        <taxon>Spirochaetia</taxon>
        <taxon>Leptospirales</taxon>
        <taxon>Leptospiraceae</taxon>
        <taxon>Leptospira</taxon>
    </lineage>
</organism>
<name>A0A2P2DD25_9LEPT</name>
<dbReference type="SMART" id="SM00387">
    <property type="entry name" value="HATPase_c"/>
    <property type="match status" value="1"/>
</dbReference>
<feature type="domain" description="Histidine kinase" evidence="8">
    <location>
        <begin position="435"/>
        <end position="653"/>
    </location>
</feature>
<dbReference type="SMART" id="SM00388">
    <property type="entry name" value="HisKA"/>
    <property type="match status" value="1"/>
</dbReference>
<dbReference type="Gene3D" id="3.40.50.2300">
    <property type="match status" value="1"/>
</dbReference>
<keyword evidence="11" id="KW-1185">Reference proteome</keyword>
<keyword evidence="3 6" id="KW-0597">Phosphoprotein</keyword>
<dbReference type="GO" id="GO:0009927">
    <property type="term" value="F:histidine phosphotransfer kinase activity"/>
    <property type="evidence" value="ECO:0007669"/>
    <property type="project" value="TreeGrafter"/>
</dbReference>
<dbReference type="GO" id="GO:0005886">
    <property type="term" value="C:plasma membrane"/>
    <property type="evidence" value="ECO:0007669"/>
    <property type="project" value="TreeGrafter"/>
</dbReference>
<dbReference type="PROSITE" id="PS50109">
    <property type="entry name" value="HIS_KIN"/>
    <property type="match status" value="1"/>
</dbReference>
<dbReference type="Pfam" id="PF00072">
    <property type="entry name" value="Response_reg"/>
    <property type="match status" value="1"/>
</dbReference>
<dbReference type="Pfam" id="PF07695">
    <property type="entry name" value="7TMR-DISM_7TM"/>
    <property type="match status" value="1"/>
</dbReference>
<dbReference type="PRINTS" id="PR00344">
    <property type="entry name" value="BCTRLSENSOR"/>
</dbReference>
<dbReference type="OrthoDB" id="9809348at2"/>
<dbReference type="SUPFAM" id="SSF52172">
    <property type="entry name" value="CheY-like"/>
    <property type="match status" value="1"/>
</dbReference>
<evidence type="ECO:0000256" key="7">
    <source>
        <dbReference type="SAM" id="Phobius"/>
    </source>
</evidence>
<dbReference type="InterPro" id="IPR036457">
    <property type="entry name" value="PPM-type-like_dom_sf"/>
</dbReference>
<dbReference type="InterPro" id="IPR036890">
    <property type="entry name" value="HATPase_C_sf"/>
</dbReference>
<dbReference type="SUPFAM" id="SSF47384">
    <property type="entry name" value="Homodimeric domain of signal transducing histidine kinase"/>
    <property type="match status" value="1"/>
</dbReference>
<dbReference type="Pfam" id="PF02518">
    <property type="entry name" value="HATPase_c"/>
    <property type="match status" value="1"/>
</dbReference>
<evidence type="ECO:0000256" key="5">
    <source>
        <dbReference type="ARBA" id="ARBA00022777"/>
    </source>
</evidence>
<dbReference type="Pfam" id="PF00512">
    <property type="entry name" value="HisKA"/>
    <property type="match status" value="1"/>
</dbReference>
<dbReference type="InterPro" id="IPR001789">
    <property type="entry name" value="Sig_transdc_resp-reg_receiver"/>
</dbReference>
<dbReference type="SUPFAM" id="SSF55874">
    <property type="entry name" value="ATPase domain of HSP90 chaperone/DNA topoisomerase II/histidine kinase"/>
    <property type="match status" value="1"/>
</dbReference>
<accession>A0A2P2DD25</accession>
<evidence type="ECO:0000256" key="1">
    <source>
        <dbReference type="ARBA" id="ARBA00000085"/>
    </source>
</evidence>
<dbReference type="PROSITE" id="PS50110">
    <property type="entry name" value="RESPONSE_REGULATORY"/>
    <property type="match status" value="1"/>
</dbReference>
<evidence type="ECO:0000256" key="3">
    <source>
        <dbReference type="ARBA" id="ARBA00022553"/>
    </source>
</evidence>
<dbReference type="InterPro" id="IPR011623">
    <property type="entry name" value="7TMR_DISM_rcpt_extracell_dom1"/>
</dbReference>
<dbReference type="SMART" id="SM00448">
    <property type="entry name" value="REC"/>
    <property type="match status" value="1"/>
</dbReference>